<accession>A0A839F9J1</accession>
<dbReference type="PANTHER" id="PTHR38593">
    <property type="entry name" value="BLR2558 PROTEIN"/>
    <property type="match status" value="1"/>
</dbReference>
<keyword evidence="1" id="KW-0732">Signal</keyword>
<dbReference type="EMBL" id="JACGXL010000008">
    <property type="protein sequence ID" value="MBA8889730.1"/>
    <property type="molecule type" value="Genomic_DNA"/>
</dbReference>
<feature type="domain" description="DUF4142" evidence="2">
    <location>
        <begin position="31"/>
        <end position="164"/>
    </location>
</feature>
<dbReference type="Gene3D" id="1.20.1260.10">
    <property type="match status" value="1"/>
</dbReference>
<proteinExistence type="predicted"/>
<dbReference type="RefSeq" id="WP_182532773.1">
    <property type="nucleotide sequence ID" value="NZ_JACGXL010000008.1"/>
</dbReference>
<dbReference type="AlphaFoldDB" id="A0A839F9J1"/>
<evidence type="ECO:0000313" key="4">
    <source>
        <dbReference type="Proteomes" id="UP000550401"/>
    </source>
</evidence>
<name>A0A839F9J1_9GAMM</name>
<sequence length="169" mass="17434">MNTKLSALVRPALIAATLVGTGTALAATTPADREFATTAAKANAAEIAIGRLAATHAQDANVKAFGERMVADHTKAADGLKTAATEDGITLPATPASNPDADRLARLQGAEFDRAFGEQMRGDHDKAVALFRKEAGANGDAQVKAFAAKTLPTLEEHQKMAQSLPGASK</sequence>
<dbReference type="InterPro" id="IPR012347">
    <property type="entry name" value="Ferritin-like"/>
</dbReference>
<dbReference type="InterPro" id="IPR025419">
    <property type="entry name" value="DUF4142"/>
</dbReference>
<evidence type="ECO:0000313" key="3">
    <source>
        <dbReference type="EMBL" id="MBA8889730.1"/>
    </source>
</evidence>
<evidence type="ECO:0000256" key="1">
    <source>
        <dbReference type="SAM" id="SignalP"/>
    </source>
</evidence>
<protein>
    <submittedName>
        <fullName evidence="3">Putative membrane protein</fullName>
    </submittedName>
</protein>
<reference evidence="3 4" key="1">
    <citation type="submission" date="2020-07" db="EMBL/GenBank/DDBJ databases">
        <title>Genomic Encyclopedia of Type Strains, Phase IV (KMG-V): Genome sequencing to study the core and pangenomes of soil and plant-associated prokaryotes.</title>
        <authorList>
            <person name="Whitman W."/>
        </authorList>
    </citation>
    <scope>NUCLEOTIDE SEQUENCE [LARGE SCALE GENOMIC DNA]</scope>
    <source>
        <strain evidence="3 4">RH2WT43</strain>
    </source>
</reference>
<dbReference type="Pfam" id="PF13628">
    <property type="entry name" value="DUF4142"/>
    <property type="match status" value="1"/>
</dbReference>
<gene>
    <name evidence="3" type="ORF">FHW12_003977</name>
</gene>
<feature type="chain" id="PRO_5032732683" evidence="1">
    <location>
        <begin position="27"/>
        <end position="169"/>
    </location>
</feature>
<organism evidence="3 4">
    <name type="scientific">Dokdonella fugitiva</name>
    <dbReference type="NCBI Taxonomy" id="328517"/>
    <lineage>
        <taxon>Bacteria</taxon>
        <taxon>Pseudomonadati</taxon>
        <taxon>Pseudomonadota</taxon>
        <taxon>Gammaproteobacteria</taxon>
        <taxon>Lysobacterales</taxon>
        <taxon>Rhodanobacteraceae</taxon>
        <taxon>Dokdonella</taxon>
    </lineage>
</organism>
<evidence type="ECO:0000259" key="2">
    <source>
        <dbReference type="Pfam" id="PF13628"/>
    </source>
</evidence>
<dbReference type="Proteomes" id="UP000550401">
    <property type="component" value="Unassembled WGS sequence"/>
</dbReference>
<feature type="signal peptide" evidence="1">
    <location>
        <begin position="1"/>
        <end position="26"/>
    </location>
</feature>
<keyword evidence="4" id="KW-1185">Reference proteome</keyword>
<dbReference type="PANTHER" id="PTHR38593:SF1">
    <property type="entry name" value="BLR2558 PROTEIN"/>
    <property type="match status" value="1"/>
</dbReference>
<comment type="caution">
    <text evidence="3">The sequence shown here is derived from an EMBL/GenBank/DDBJ whole genome shotgun (WGS) entry which is preliminary data.</text>
</comment>